<dbReference type="EMBL" id="ADOU02000004">
    <property type="protein sequence ID" value="KGJ70125.1"/>
    <property type="molecule type" value="Genomic_DNA"/>
</dbReference>
<gene>
    <name evidence="1" type="ORF">BJA5080_04109</name>
</gene>
<reference evidence="1 2" key="1">
    <citation type="journal article" date="2014" name="BMC Genomics">
        <title>Comparative genomics of Bradyrhizobium japonicum CPAC 15 and Bradyrhizobium diazoefficiens CPAC 7: elite model strains for understanding symbiotic performance with soybean.</title>
        <authorList>
            <person name="Siqueira A.F."/>
            <person name="Ormeno-Orrillo E."/>
            <person name="Souza R.C."/>
            <person name="Rodrigues E.P."/>
            <person name="Almeida L.G."/>
            <person name="Barcellos F.G."/>
            <person name="Batista J.S."/>
            <person name="Nakatami A.S."/>
            <person name="Martinez-Romero E."/>
            <person name="Vasconcelos A.T."/>
            <person name="Hungria M."/>
        </authorList>
    </citation>
    <scope>NUCLEOTIDE SEQUENCE [LARGE SCALE GENOMIC DNA]</scope>
    <source>
        <strain evidence="1 2">SEMIA 5080</strain>
    </source>
</reference>
<accession>A0A837CMB6</accession>
<dbReference type="AlphaFoldDB" id="A0A837CMB6"/>
<protein>
    <submittedName>
        <fullName evidence="1">Uncharacterized protein</fullName>
    </submittedName>
</protein>
<sequence>MEMKQADTSRGTIFTLSHEDGRSVVVHIPSLEQGSALSKAVANLAARLGDITGVVNNADAQFKATARAEQLRAGVANVVSKTFAATQSDGRKEGQQIAMARATALSVDPANAATLHIRQRALARWDAAQGIGNKSALIDGLSTEGLAALIETEAYRDVPAEMQKQITEKYMLKRHIDRTGLQSDYPSQPDFSEPLKTGPNVEAAMSAARKAVNTLNTRADTVAHVSDTLRATVDLVALCTDLPRDQAYNLLVTGQYRNLIG</sequence>
<organism evidence="1 2">
    <name type="scientific">Bradyrhizobium diazoefficiens SEMIA 5080</name>
    <dbReference type="NCBI Taxonomy" id="754504"/>
    <lineage>
        <taxon>Bacteria</taxon>
        <taxon>Pseudomonadati</taxon>
        <taxon>Pseudomonadota</taxon>
        <taxon>Alphaproteobacteria</taxon>
        <taxon>Hyphomicrobiales</taxon>
        <taxon>Nitrobacteraceae</taxon>
        <taxon>Bradyrhizobium</taxon>
    </lineage>
</organism>
<evidence type="ECO:0000313" key="1">
    <source>
        <dbReference type="EMBL" id="KGJ70125.1"/>
    </source>
</evidence>
<proteinExistence type="predicted"/>
<comment type="caution">
    <text evidence="1">The sequence shown here is derived from an EMBL/GenBank/DDBJ whole genome shotgun (WGS) entry which is preliminary data.</text>
</comment>
<dbReference type="RefSeq" id="WP_028174026.1">
    <property type="nucleotide sequence ID" value="NZ_ADOU02000004.1"/>
</dbReference>
<evidence type="ECO:0000313" key="2">
    <source>
        <dbReference type="Proteomes" id="UP000024900"/>
    </source>
</evidence>
<name>A0A837CMB6_9BRAD</name>
<dbReference type="Proteomes" id="UP000024900">
    <property type="component" value="Unassembled WGS sequence"/>
</dbReference>